<dbReference type="NCBIfam" id="TIGR00455">
    <property type="entry name" value="apsK"/>
    <property type="match status" value="1"/>
</dbReference>
<evidence type="ECO:0000256" key="2">
    <source>
        <dbReference type="ARBA" id="ARBA00012121"/>
    </source>
</evidence>
<dbReference type="Gene3D" id="3.40.50.300">
    <property type="entry name" value="P-loop containing nucleotide triphosphate hydrolases"/>
    <property type="match status" value="1"/>
</dbReference>
<dbReference type="Pfam" id="PF01583">
    <property type="entry name" value="APS_kinase"/>
    <property type="match status" value="1"/>
</dbReference>
<dbReference type="InterPro" id="IPR027417">
    <property type="entry name" value="P-loop_NTPase"/>
</dbReference>
<dbReference type="CDD" id="cd02027">
    <property type="entry name" value="APSK"/>
    <property type="match status" value="1"/>
</dbReference>
<dbReference type="InterPro" id="IPR002891">
    <property type="entry name" value="APS"/>
</dbReference>
<keyword evidence="5 6" id="KW-0067">ATP-binding</keyword>
<dbReference type="RefSeq" id="WP_193430745.1">
    <property type="nucleotide sequence ID" value="NZ_CBCSIP010000041.1"/>
</dbReference>
<dbReference type="EC" id="2.7.1.25" evidence="2 6"/>
<dbReference type="Proteomes" id="UP001516472">
    <property type="component" value="Unassembled WGS sequence"/>
</dbReference>
<proteinExistence type="inferred from homology"/>
<keyword evidence="3 6" id="KW-0808">Transferase</keyword>
<comment type="caution">
    <text evidence="9">The sequence shown here is derived from an EMBL/GenBank/DDBJ whole genome shotgun (WGS) entry which is preliminary data.</text>
</comment>
<feature type="binding site" evidence="6">
    <location>
        <begin position="13"/>
        <end position="20"/>
    </location>
    <ligand>
        <name>ATP</name>
        <dbReference type="ChEBI" id="CHEBI:30616"/>
    </ligand>
</feature>
<evidence type="ECO:0000256" key="6">
    <source>
        <dbReference type="HAMAP-Rule" id="MF_00065"/>
    </source>
</evidence>
<comment type="function">
    <text evidence="6 7">Catalyzes the synthesis of activated sulfate.</text>
</comment>
<evidence type="ECO:0000313" key="9">
    <source>
        <dbReference type="EMBL" id="MBE4753593.1"/>
    </source>
</evidence>
<keyword evidence="6 7" id="KW-0418">Kinase</keyword>
<keyword evidence="6" id="KW-0597">Phosphoprotein</keyword>
<evidence type="ECO:0000256" key="5">
    <source>
        <dbReference type="ARBA" id="ARBA00022840"/>
    </source>
</evidence>
<dbReference type="InterPro" id="IPR059117">
    <property type="entry name" value="APS_kinase_dom"/>
</dbReference>
<dbReference type="InterPro" id="IPR050512">
    <property type="entry name" value="Sulf_AdTrans/APS_kinase"/>
</dbReference>
<comment type="catalytic activity">
    <reaction evidence="1 6 7">
        <text>adenosine 5'-phosphosulfate + ATP = 3'-phosphoadenylyl sulfate + ADP + H(+)</text>
        <dbReference type="Rhea" id="RHEA:24152"/>
        <dbReference type="ChEBI" id="CHEBI:15378"/>
        <dbReference type="ChEBI" id="CHEBI:30616"/>
        <dbReference type="ChEBI" id="CHEBI:58243"/>
        <dbReference type="ChEBI" id="CHEBI:58339"/>
        <dbReference type="ChEBI" id="CHEBI:456216"/>
        <dbReference type="EC" id="2.7.1.25"/>
    </reaction>
</comment>
<evidence type="ECO:0000256" key="4">
    <source>
        <dbReference type="ARBA" id="ARBA00022741"/>
    </source>
</evidence>
<evidence type="ECO:0000256" key="3">
    <source>
        <dbReference type="ARBA" id="ARBA00022679"/>
    </source>
</evidence>
<name>A0ABR9Q097_9BACT</name>
<comment type="similarity">
    <text evidence="6 7">Belongs to the APS kinase family.</text>
</comment>
<feature type="active site" description="Phosphoserine intermediate" evidence="6">
    <location>
        <position position="86"/>
    </location>
</feature>
<dbReference type="SUPFAM" id="SSF52540">
    <property type="entry name" value="P-loop containing nucleoside triphosphate hydrolases"/>
    <property type="match status" value="1"/>
</dbReference>
<keyword evidence="4 6" id="KW-0547">Nucleotide-binding</keyword>
<feature type="domain" description="APS kinase" evidence="8">
    <location>
        <begin position="6"/>
        <end position="156"/>
    </location>
</feature>
<protein>
    <recommendedName>
        <fullName evidence="2 6">Adenylyl-sulfate kinase</fullName>
        <ecNumber evidence="2 6">2.7.1.25</ecNumber>
    </recommendedName>
    <alternativeName>
        <fullName evidence="6">APS kinase</fullName>
    </alternativeName>
    <alternativeName>
        <fullName evidence="6">ATP adenosine-5'-phosphosulfate 3'-phosphotransferase</fullName>
    </alternativeName>
    <alternativeName>
        <fullName evidence="6">Adenosine-5'-phosphosulfate kinase</fullName>
    </alternativeName>
</protein>
<comment type="pathway">
    <text evidence="6 7">Sulfur metabolism; hydrogen sulfide biosynthesis; sulfite from sulfate: step 2/3.</text>
</comment>
<dbReference type="PANTHER" id="PTHR42700:SF1">
    <property type="entry name" value="SULFATE ADENYLYLTRANSFERASE"/>
    <property type="match status" value="1"/>
</dbReference>
<accession>A0ABR9Q097</accession>
<evidence type="ECO:0000256" key="7">
    <source>
        <dbReference type="RuleBase" id="RU004347"/>
    </source>
</evidence>
<organism evidence="9 10">
    <name type="scientific">Corallococcus soli</name>
    <dbReference type="NCBI Taxonomy" id="2710757"/>
    <lineage>
        <taxon>Bacteria</taxon>
        <taxon>Pseudomonadati</taxon>
        <taxon>Myxococcota</taxon>
        <taxon>Myxococcia</taxon>
        <taxon>Myxococcales</taxon>
        <taxon>Cystobacterineae</taxon>
        <taxon>Myxococcaceae</taxon>
        <taxon>Corallococcus</taxon>
    </lineage>
</organism>
<dbReference type="PANTHER" id="PTHR42700">
    <property type="entry name" value="SULFATE ADENYLYLTRANSFERASE"/>
    <property type="match status" value="1"/>
</dbReference>
<keyword evidence="10" id="KW-1185">Reference proteome</keyword>
<dbReference type="NCBIfam" id="NF003013">
    <property type="entry name" value="PRK03846.1"/>
    <property type="match status" value="1"/>
</dbReference>
<evidence type="ECO:0000259" key="8">
    <source>
        <dbReference type="Pfam" id="PF01583"/>
    </source>
</evidence>
<sequence>MRQGPGFILWFTGLSGAGKSTLATEVLRRLEPVQRVELLDGDEFRASLSRGLGFSREDREENVRRIGYVARLLAKHEVGVLTAAISPYRSSRDELRAQATQAGIPFLEVHVHASLDALIARDVKGLYKRALAGELSRFTGVSDPYEPPESPEVVVRSDAETVVSGVERILETLRNHGLLAPSVSVA</sequence>
<gene>
    <name evidence="6 9" type="primary">cysC</name>
    <name evidence="9" type="ORF">G4177_36145</name>
</gene>
<dbReference type="EMBL" id="JAAIYO010000020">
    <property type="protein sequence ID" value="MBE4753593.1"/>
    <property type="molecule type" value="Genomic_DNA"/>
</dbReference>
<dbReference type="GO" id="GO:0004020">
    <property type="term" value="F:adenylylsulfate kinase activity"/>
    <property type="evidence" value="ECO:0007669"/>
    <property type="project" value="UniProtKB-EC"/>
</dbReference>
<evidence type="ECO:0000313" key="10">
    <source>
        <dbReference type="Proteomes" id="UP001516472"/>
    </source>
</evidence>
<reference evidence="9 10" key="1">
    <citation type="submission" date="2020-02" db="EMBL/GenBank/DDBJ databases">
        <authorList>
            <person name="Babadi Z.K."/>
            <person name="Risdian C."/>
            <person name="Ebrahimipour G.H."/>
            <person name="Wink J."/>
        </authorList>
    </citation>
    <scope>NUCLEOTIDE SEQUENCE [LARGE SCALE GENOMIC DNA]</scope>
    <source>
        <strain evidence="9 10">ZKHCc1 1396</strain>
    </source>
</reference>
<dbReference type="HAMAP" id="MF_00065">
    <property type="entry name" value="Adenylyl_sulf_kinase"/>
    <property type="match status" value="1"/>
</dbReference>
<evidence type="ECO:0000256" key="1">
    <source>
        <dbReference type="ARBA" id="ARBA00001823"/>
    </source>
</evidence>